<dbReference type="EMBL" id="JAPMOS010000309">
    <property type="protein sequence ID" value="KAJ4453139.1"/>
    <property type="molecule type" value="Genomic_DNA"/>
</dbReference>
<name>A0ABQ8U725_9EUKA</name>
<dbReference type="Proteomes" id="UP001141327">
    <property type="component" value="Unassembled WGS sequence"/>
</dbReference>
<evidence type="ECO:0000313" key="3">
    <source>
        <dbReference type="Proteomes" id="UP001141327"/>
    </source>
</evidence>
<feature type="signal peptide" evidence="1">
    <location>
        <begin position="1"/>
        <end position="18"/>
    </location>
</feature>
<proteinExistence type="predicted"/>
<evidence type="ECO:0000313" key="2">
    <source>
        <dbReference type="EMBL" id="KAJ4453139.1"/>
    </source>
</evidence>
<organism evidence="2 3">
    <name type="scientific">Paratrimastix pyriformis</name>
    <dbReference type="NCBI Taxonomy" id="342808"/>
    <lineage>
        <taxon>Eukaryota</taxon>
        <taxon>Metamonada</taxon>
        <taxon>Preaxostyla</taxon>
        <taxon>Paratrimastigidae</taxon>
        <taxon>Paratrimastix</taxon>
    </lineage>
</organism>
<feature type="chain" id="PRO_5045875237" evidence="1">
    <location>
        <begin position="19"/>
        <end position="326"/>
    </location>
</feature>
<accession>A0ABQ8U725</accession>
<sequence>MAFLHISCCVTGLSVATSAPDSCPRAARRTLPLETTSIPLDYSLHTTDRLIFDPAADFRKVASQTHSSCQPTHHPTAPPPRLRSQPFCFDYYVIATSHRFFLQMIPSLAHTIHISRWVCNHEREDVQANGFRIFLLPGPKHVTDGSVSALPIGLWQGPGVLSRLPEAFAWNGVWDACRGTLTIDERDVQNGDVFGLLRMGGGMELYFSGSVVSTWRWPSERDRRPVRGGTTDTSGSPIDIPAIRTPIVMRLYRRLRHFTPVILRFFPGAPDAVGRVASDVRRTSVQHRLMRLAAEHRSRFNNTAAWQYFHRYVAPPNPMMFGSPSQ</sequence>
<comment type="caution">
    <text evidence="2">The sequence shown here is derived from an EMBL/GenBank/DDBJ whole genome shotgun (WGS) entry which is preliminary data.</text>
</comment>
<reference evidence="2" key="1">
    <citation type="journal article" date="2022" name="bioRxiv">
        <title>Genomics of Preaxostyla Flagellates Illuminates Evolutionary Transitions and the Path Towards Mitochondrial Loss.</title>
        <authorList>
            <person name="Novak L.V.F."/>
            <person name="Treitli S.C."/>
            <person name="Pyrih J."/>
            <person name="Halakuc P."/>
            <person name="Pipaliya S.V."/>
            <person name="Vacek V."/>
            <person name="Brzon O."/>
            <person name="Soukal P."/>
            <person name="Eme L."/>
            <person name="Dacks J.B."/>
            <person name="Karnkowska A."/>
            <person name="Elias M."/>
            <person name="Hampl V."/>
        </authorList>
    </citation>
    <scope>NUCLEOTIDE SEQUENCE</scope>
    <source>
        <strain evidence="2">RCP-MX</strain>
    </source>
</reference>
<protein>
    <submittedName>
        <fullName evidence="2">Uncharacterized protein</fullName>
    </submittedName>
</protein>
<gene>
    <name evidence="2" type="ORF">PAPYR_12479</name>
</gene>
<keyword evidence="3" id="KW-1185">Reference proteome</keyword>
<evidence type="ECO:0000256" key="1">
    <source>
        <dbReference type="SAM" id="SignalP"/>
    </source>
</evidence>
<keyword evidence="1" id="KW-0732">Signal</keyword>